<dbReference type="InterPro" id="IPR058717">
    <property type="entry name" value="Phage_L5_Integrase_N"/>
</dbReference>
<keyword evidence="3" id="KW-0233">DNA recombination</keyword>
<organism evidence="5 6">
    <name type="scientific">Nocardioides panacihumi</name>
    <dbReference type="NCBI Taxonomy" id="400774"/>
    <lineage>
        <taxon>Bacteria</taxon>
        <taxon>Bacillati</taxon>
        <taxon>Actinomycetota</taxon>
        <taxon>Actinomycetes</taxon>
        <taxon>Propionibacteriales</taxon>
        <taxon>Nocardioidaceae</taxon>
        <taxon>Nocardioides</taxon>
    </lineage>
</organism>
<dbReference type="Gene3D" id="1.10.443.10">
    <property type="entry name" value="Intergrase catalytic core"/>
    <property type="match status" value="1"/>
</dbReference>
<comment type="caution">
    <text evidence="5">The sequence shown here is derived from an EMBL/GenBank/DDBJ whole genome shotgun (WGS) entry which is preliminary data.</text>
</comment>
<evidence type="ECO:0000259" key="4">
    <source>
        <dbReference type="PROSITE" id="PS51898"/>
    </source>
</evidence>
<dbReference type="InterPro" id="IPR013762">
    <property type="entry name" value="Integrase-like_cat_sf"/>
</dbReference>
<dbReference type="EMBL" id="BAAAPB010000001">
    <property type="protein sequence ID" value="GAA1949304.1"/>
    <property type="molecule type" value="Genomic_DNA"/>
</dbReference>
<dbReference type="Pfam" id="PF00589">
    <property type="entry name" value="Phage_integrase"/>
    <property type="match status" value="1"/>
</dbReference>
<keyword evidence="6" id="KW-1185">Reference proteome</keyword>
<dbReference type="CDD" id="cd01189">
    <property type="entry name" value="INT_ICEBs1_C_like"/>
    <property type="match status" value="1"/>
</dbReference>
<dbReference type="RefSeq" id="WP_344042199.1">
    <property type="nucleotide sequence ID" value="NZ_BAAAPB010000001.1"/>
</dbReference>
<proteinExistence type="inferred from homology"/>
<evidence type="ECO:0000313" key="5">
    <source>
        <dbReference type="EMBL" id="GAA1949304.1"/>
    </source>
</evidence>
<dbReference type="PANTHER" id="PTHR30349:SF64">
    <property type="entry name" value="PROPHAGE INTEGRASE INTD-RELATED"/>
    <property type="match status" value="1"/>
</dbReference>
<feature type="domain" description="Tyr recombinase" evidence="4">
    <location>
        <begin position="158"/>
        <end position="355"/>
    </location>
</feature>
<evidence type="ECO:0000313" key="6">
    <source>
        <dbReference type="Proteomes" id="UP001500571"/>
    </source>
</evidence>
<protein>
    <submittedName>
        <fullName evidence="5">Site-specific integrase</fullName>
    </submittedName>
</protein>
<dbReference type="InterPro" id="IPR002104">
    <property type="entry name" value="Integrase_catalytic"/>
</dbReference>
<sequence length="379" mass="42251">MAGNIAKRPNGKWRARYRNEAGHERARHFDRKIDAQRWLDQIASTVLTGTYVDPGAGKLTFRQFYDDWSERQLWVPATRANADLATGSVPFADLPMKSIRRSHVETWIKGRAAEWAPTTIKTRFVIVRSVFRAAVADRVIATDPSIGVVLPRRRKTEAAMRFPGVEEVGELLSHADSSRVSSRKGFRAYVALCAFAGLRKGEAAAVQVGDIDFLRRQLTVSRQLQRDGSTYVVRPPKYGSERVVFLPDDLVTILSEHVAVHLPDSEPDRWLFTVGDDPMYDNAITWRWRATRAAAGLSHVRLHDLRHFYASGLIAAGCDVVTVQRALGHASATTTLNTYSHLWPTAEDRTRAAAADLIHQALKANGRADGETPRSAVPH</sequence>
<accession>A0ABP5BQQ0</accession>
<dbReference type="Proteomes" id="UP001500571">
    <property type="component" value="Unassembled WGS sequence"/>
</dbReference>
<dbReference type="InterPro" id="IPR011010">
    <property type="entry name" value="DNA_brk_join_enz"/>
</dbReference>
<keyword evidence="2" id="KW-0238">DNA-binding</keyword>
<comment type="similarity">
    <text evidence="1">Belongs to the 'phage' integrase family.</text>
</comment>
<name>A0ABP5BQQ0_9ACTN</name>
<dbReference type="InterPro" id="IPR050090">
    <property type="entry name" value="Tyrosine_recombinase_XerCD"/>
</dbReference>
<dbReference type="SUPFAM" id="SSF56349">
    <property type="entry name" value="DNA breaking-rejoining enzymes"/>
    <property type="match status" value="1"/>
</dbReference>
<gene>
    <name evidence="5" type="ORF">GCM10009798_05650</name>
</gene>
<reference evidence="6" key="1">
    <citation type="journal article" date="2019" name="Int. J. Syst. Evol. Microbiol.">
        <title>The Global Catalogue of Microorganisms (GCM) 10K type strain sequencing project: providing services to taxonomists for standard genome sequencing and annotation.</title>
        <authorList>
            <consortium name="The Broad Institute Genomics Platform"/>
            <consortium name="The Broad Institute Genome Sequencing Center for Infectious Disease"/>
            <person name="Wu L."/>
            <person name="Ma J."/>
        </authorList>
    </citation>
    <scope>NUCLEOTIDE SEQUENCE [LARGE SCALE GENOMIC DNA]</scope>
    <source>
        <strain evidence="6">JCM 15309</strain>
    </source>
</reference>
<evidence type="ECO:0000256" key="1">
    <source>
        <dbReference type="ARBA" id="ARBA00008857"/>
    </source>
</evidence>
<dbReference type="Pfam" id="PF26003">
    <property type="entry name" value="Integrase_N_phage"/>
    <property type="match status" value="1"/>
</dbReference>
<evidence type="ECO:0000256" key="3">
    <source>
        <dbReference type="ARBA" id="ARBA00023172"/>
    </source>
</evidence>
<dbReference type="Gene3D" id="1.10.150.130">
    <property type="match status" value="1"/>
</dbReference>
<dbReference type="InterPro" id="IPR010998">
    <property type="entry name" value="Integrase_recombinase_N"/>
</dbReference>
<dbReference type="PROSITE" id="PS51898">
    <property type="entry name" value="TYR_RECOMBINASE"/>
    <property type="match status" value="1"/>
</dbReference>
<dbReference type="PANTHER" id="PTHR30349">
    <property type="entry name" value="PHAGE INTEGRASE-RELATED"/>
    <property type="match status" value="1"/>
</dbReference>
<evidence type="ECO:0000256" key="2">
    <source>
        <dbReference type="ARBA" id="ARBA00023125"/>
    </source>
</evidence>